<evidence type="ECO:0000256" key="1">
    <source>
        <dbReference type="ARBA" id="ARBA00023125"/>
    </source>
</evidence>
<dbReference type="GO" id="GO:0000976">
    <property type="term" value="F:transcription cis-regulatory region binding"/>
    <property type="evidence" value="ECO:0007669"/>
    <property type="project" value="TreeGrafter"/>
</dbReference>
<dbReference type="GO" id="GO:0003700">
    <property type="term" value="F:DNA-binding transcription factor activity"/>
    <property type="evidence" value="ECO:0007669"/>
    <property type="project" value="TreeGrafter"/>
</dbReference>
<dbReference type="PANTHER" id="PTHR30055">
    <property type="entry name" value="HTH-TYPE TRANSCRIPTIONAL REGULATOR RUTR"/>
    <property type="match status" value="1"/>
</dbReference>
<name>A0A5S5MCK7_9BACT</name>
<dbReference type="EMBL" id="VDMB01000030">
    <property type="protein sequence ID" value="TYT73420.1"/>
    <property type="molecule type" value="Genomic_DNA"/>
</dbReference>
<organism evidence="4 5">
    <name type="scientific">Desulfobotulus mexicanus</name>
    <dbReference type="NCBI Taxonomy" id="2586642"/>
    <lineage>
        <taxon>Bacteria</taxon>
        <taxon>Pseudomonadati</taxon>
        <taxon>Thermodesulfobacteriota</taxon>
        <taxon>Desulfobacteria</taxon>
        <taxon>Desulfobacterales</taxon>
        <taxon>Desulfobacteraceae</taxon>
        <taxon>Desulfobotulus</taxon>
    </lineage>
</organism>
<dbReference type="SUPFAM" id="SSF48498">
    <property type="entry name" value="Tetracyclin repressor-like, C-terminal domain"/>
    <property type="match status" value="1"/>
</dbReference>
<accession>A0A5S5MCK7</accession>
<sequence>MAAVEKPRGLARENILDSATRLFLDKGIDKASLSDIAAEAGVSKGTLHYHFASKNDLIFHITETHMEAITDELLSLLNRMKKCPDRLFSALMSSLLEAKGRGRLHLHLVREAVAGNPELRSKIAGSYKGWENLLQDSLSQLFPGHRAPAFAAQLIISIIDGFIIQDLVRQKEVDFTHLVEALMALNVFFSEKPDLEKLMV</sequence>
<feature type="domain" description="HTH tetR-type" evidence="3">
    <location>
        <begin position="9"/>
        <end position="69"/>
    </location>
</feature>
<dbReference type="PROSITE" id="PS50977">
    <property type="entry name" value="HTH_TETR_2"/>
    <property type="match status" value="1"/>
</dbReference>
<dbReference type="InterPro" id="IPR036271">
    <property type="entry name" value="Tet_transcr_reg_TetR-rel_C_sf"/>
</dbReference>
<dbReference type="Gene3D" id="1.10.357.10">
    <property type="entry name" value="Tetracycline Repressor, domain 2"/>
    <property type="match status" value="1"/>
</dbReference>
<keyword evidence="5" id="KW-1185">Reference proteome</keyword>
<evidence type="ECO:0000259" key="3">
    <source>
        <dbReference type="PROSITE" id="PS50977"/>
    </source>
</evidence>
<feature type="DNA-binding region" description="H-T-H motif" evidence="2">
    <location>
        <begin position="32"/>
        <end position="51"/>
    </location>
</feature>
<gene>
    <name evidence="4" type="ORF">FIM25_15120</name>
</gene>
<dbReference type="PRINTS" id="PR00455">
    <property type="entry name" value="HTHTETR"/>
</dbReference>
<dbReference type="PANTHER" id="PTHR30055:SF226">
    <property type="entry name" value="HTH-TYPE TRANSCRIPTIONAL REGULATOR PKSA"/>
    <property type="match status" value="1"/>
</dbReference>
<dbReference type="Proteomes" id="UP000321899">
    <property type="component" value="Unassembled WGS sequence"/>
</dbReference>
<reference evidence="4 5" key="1">
    <citation type="submission" date="2019-06" db="EMBL/GenBank/DDBJ databases">
        <title>Desulfobotulus mexicanus sp. nov., a novel sulfate-reducing bacterium isolated from the sediment of an alkaline crater lake in Mexico.</title>
        <authorList>
            <person name="Hirschler-Rea A."/>
        </authorList>
    </citation>
    <scope>NUCLEOTIDE SEQUENCE [LARGE SCALE GENOMIC DNA]</scope>
    <source>
        <strain evidence="4 5">PAR22N</strain>
    </source>
</reference>
<dbReference type="InterPro" id="IPR050109">
    <property type="entry name" value="HTH-type_TetR-like_transc_reg"/>
</dbReference>
<dbReference type="InterPro" id="IPR023772">
    <property type="entry name" value="DNA-bd_HTH_TetR-type_CS"/>
</dbReference>
<protein>
    <submittedName>
        <fullName evidence="4">TetR/AcrR family transcriptional regulator</fullName>
    </submittedName>
</protein>
<evidence type="ECO:0000313" key="5">
    <source>
        <dbReference type="Proteomes" id="UP000321899"/>
    </source>
</evidence>
<keyword evidence="1 2" id="KW-0238">DNA-binding</keyword>
<dbReference type="Pfam" id="PF00440">
    <property type="entry name" value="TetR_N"/>
    <property type="match status" value="1"/>
</dbReference>
<dbReference type="SUPFAM" id="SSF46689">
    <property type="entry name" value="Homeodomain-like"/>
    <property type="match status" value="1"/>
</dbReference>
<proteinExistence type="predicted"/>
<dbReference type="RefSeq" id="WP_139450696.1">
    <property type="nucleotide sequence ID" value="NZ_VDMB01000030.1"/>
</dbReference>
<evidence type="ECO:0000313" key="4">
    <source>
        <dbReference type="EMBL" id="TYT73420.1"/>
    </source>
</evidence>
<dbReference type="OrthoDB" id="9814200at2"/>
<dbReference type="InterPro" id="IPR001647">
    <property type="entry name" value="HTH_TetR"/>
</dbReference>
<dbReference type="AlphaFoldDB" id="A0A5S5MCK7"/>
<evidence type="ECO:0000256" key="2">
    <source>
        <dbReference type="PROSITE-ProRule" id="PRU00335"/>
    </source>
</evidence>
<dbReference type="InterPro" id="IPR009057">
    <property type="entry name" value="Homeodomain-like_sf"/>
</dbReference>
<dbReference type="PROSITE" id="PS01081">
    <property type="entry name" value="HTH_TETR_1"/>
    <property type="match status" value="1"/>
</dbReference>
<comment type="caution">
    <text evidence="4">The sequence shown here is derived from an EMBL/GenBank/DDBJ whole genome shotgun (WGS) entry which is preliminary data.</text>
</comment>